<proteinExistence type="predicted"/>
<dbReference type="EMBL" id="JBDODL010001078">
    <property type="protein sequence ID" value="MES1921096.1"/>
    <property type="molecule type" value="Genomic_DNA"/>
</dbReference>
<organism evidence="2 3">
    <name type="scientific">Bonamia ostreae</name>
    <dbReference type="NCBI Taxonomy" id="126728"/>
    <lineage>
        <taxon>Eukaryota</taxon>
        <taxon>Sar</taxon>
        <taxon>Rhizaria</taxon>
        <taxon>Endomyxa</taxon>
        <taxon>Ascetosporea</taxon>
        <taxon>Haplosporida</taxon>
        <taxon>Bonamia</taxon>
    </lineage>
</organism>
<dbReference type="InterPro" id="IPR013098">
    <property type="entry name" value="Ig_I-set"/>
</dbReference>
<reference evidence="2 3" key="1">
    <citation type="journal article" date="2024" name="BMC Biol.">
        <title>Comparative genomics of Ascetosporea gives new insight into the evolutionary basis for animal parasitism in Rhizaria.</title>
        <authorList>
            <person name="Hiltunen Thoren M."/>
            <person name="Onut-Brannstrom I."/>
            <person name="Alfjorden A."/>
            <person name="Peckova H."/>
            <person name="Swords F."/>
            <person name="Hooper C."/>
            <person name="Holzer A.S."/>
            <person name="Bass D."/>
            <person name="Burki F."/>
        </authorList>
    </citation>
    <scope>NUCLEOTIDE SEQUENCE [LARGE SCALE GENOMIC DNA]</scope>
    <source>
        <strain evidence="2">20-A016</strain>
    </source>
</reference>
<dbReference type="SUPFAM" id="SSF48726">
    <property type="entry name" value="Immunoglobulin"/>
    <property type="match status" value="1"/>
</dbReference>
<dbReference type="Gene3D" id="2.60.40.10">
    <property type="entry name" value="Immunoglobulins"/>
    <property type="match status" value="1"/>
</dbReference>
<dbReference type="Pfam" id="PF07679">
    <property type="entry name" value="I-set"/>
    <property type="match status" value="1"/>
</dbReference>
<accession>A0ABV2AN58</accession>
<evidence type="ECO:0000259" key="1">
    <source>
        <dbReference type="Pfam" id="PF07679"/>
    </source>
</evidence>
<evidence type="ECO:0000313" key="2">
    <source>
        <dbReference type="EMBL" id="MES1921096.1"/>
    </source>
</evidence>
<evidence type="ECO:0000313" key="3">
    <source>
        <dbReference type="Proteomes" id="UP001439008"/>
    </source>
</evidence>
<dbReference type="Proteomes" id="UP001439008">
    <property type="component" value="Unassembled WGS sequence"/>
</dbReference>
<protein>
    <recommendedName>
        <fullName evidence="1">Immunoglobulin I-set domain-containing protein</fullName>
    </recommendedName>
</protein>
<dbReference type="InterPro" id="IPR013783">
    <property type="entry name" value="Ig-like_fold"/>
</dbReference>
<dbReference type="InterPro" id="IPR036179">
    <property type="entry name" value="Ig-like_dom_sf"/>
</dbReference>
<feature type="domain" description="Immunoglobulin I-set" evidence="1">
    <location>
        <begin position="30"/>
        <end position="92"/>
    </location>
</feature>
<gene>
    <name evidence="2" type="ORF">MHBO_002682</name>
</gene>
<keyword evidence="3" id="KW-1185">Reference proteome</keyword>
<comment type="caution">
    <text evidence="2">The sequence shown here is derived from an EMBL/GenBank/DDBJ whole genome shotgun (WGS) entry which is preliminary data.</text>
</comment>
<name>A0ABV2AN58_9EUKA</name>
<sequence>MDQLRAFVDPPKISISLHYDCEIKKCTVSAEVETKWPVLSAKWQKDQHNISISGNVSEYVDKEKDYLLFIRYCQRKDEGLYRMVAETVAGRSYSKEINFEIEGIVHVTVVIALVYSDKITVARYVDEWKVLIVSFGLGKFSPYVNDC</sequence>